<dbReference type="AlphaFoldDB" id="A0A1Y5RWD2"/>
<dbReference type="EMBL" id="FWFT01000002">
    <property type="protein sequence ID" value="SLN26725.1"/>
    <property type="molecule type" value="Genomic_DNA"/>
</dbReference>
<accession>A0A1Y5RWD2</accession>
<keyword evidence="2" id="KW-1185">Reference proteome</keyword>
<evidence type="ECO:0000313" key="2">
    <source>
        <dbReference type="Proteomes" id="UP000193623"/>
    </source>
</evidence>
<reference evidence="1 2" key="1">
    <citation type="submission" date="2017-03" db="EMBL/GenBank/DDBJ databases">
        <authorList>
            <person name="Afonso C.L."/>
            <person name="Miller P.J."/>
            <person name="Scott M.A."/>
            <person name="Spackman E."/>
            <person name="Goraichik I."/>
            <person name="Dimitrov K.M."/>
            <person name="Suarez D.L."/>
            <person name="Swayne D.E."/>
        </authorList>
    </citation>
    <scope>NUCLEOTIDE SEQUENCE [LARGE SCALE GENOMIC DNA]</scope>
    <source>
        <strain evidence="1 2">CECT 8397</strain>
    </source>
</reference>
<organism evidence="1 2">
    <name type="scientific">Pseudooctadecabacter jejudonensis</name>
    <dbReference type="NCBI Taxonomy" id="1391910"/>
    <lineage>
        <taxon>Bacteria</taxon>
        <taxon>Pseudomonadati</taxon>
        <taxon>Pseudomonadota</taxon>
        <taxon>Alphaproteobacteria</taxon>
        <taxon>Rhodobacterales</taxon>
        <taxon>Paracoccaceae</taxon>
        <taxon>Pseudooctadecabacter</taxon>
    </lineage>
</organism>
<gene>
    <name evidence="1" type="ORF">PSJ8397_01081</name>
</gene>
<evidence type="ECO:0000313" key="1">
    <source>
        <dbReference type="EMBL" id="SLN26725.1"/>
    </source>
</evidence>
<dbReference type="Proteomes" id="UP000193623">
    <property type="component" value="Unassembled WGS sequence"/>
</dbReference>
<name>A0A1Y5RWD2_9RHOB</name>
<proteinExistence type="predicted"/>
<protein>
    <submittedName>
        <fullName evidence="1">Uncharacterized protein</fullName>
    </submittedName>
</protein>
<sequence length="66" mass="7564">MIMYRQNAQSLDQIRRISDEVADLTAEALIMRTTAQRMQIASEKMIETARLAQAVIDQSRALNNRL</sequence>